<dbReference type="EMBL" id="GL883169">
    <property type="protein sequence ID" value="EGF98764.1"/>
    <property type="molecule type" value="Genomic_DNA"/>
</dbReference>
<dbReference type="GeneID" id="18927913"/>
<dbReference type="HOGENOM" id="CLU_023529_2_1_1"/>
<dbReference type="SUPFAM" id="SSF47592">
    <property type="entry name" value="SWIB/MDM2 domain"/>
    <property type="match status" value="1"/>
</dbReference>
<dbReference type="InterPro" id="IPR036885">
    <property type="entry name" value="SWIB_MDM2_dom_sf"/>
</dbReference>
<feature type="compositionally biased region" description="Low complexity" evidence="1">
    <location>
        <begin position="396"/>
        <end position="417"/>
    </location>
</feature>
<dbReference type="OrthoDB" id="10263741at2759"/>
<dbReference type="RefSeq" id="XP_007417903.1">
    <property type="nucleotide sequence ID" value="XM_007417841.1"/>
</dbReference>
<name>F4S968_MELLP</name>
<dbReference type="PROSITE" id="PS51925">
    <property type="entry name" value="SWIB_MDM2"/>
    <property type="match status" value="1"/>
</dbReference>
<dbReference type="Proteomes" id="UP000001072">
    <property type="component" value="Unassembled WGS sequence"/>
</dbReference>
<evidence type="ECO:0000313" key="3">
    <source>
        <dbReference type="EMBL" id="EGF98764.1"/>
    </source>
</evidence>
<gene>
    <name evidence="3" type="ORF">MELLADRAFT_40651</name>
</gene>
<feature type="non-terminal residue" evidence="3">
    <location>
        <position position="1"/>
    </location>
</feature>
<protein>
    <recommendedName>
        <fullName evidence="2">DM2 domain-containing protein</fullName>
    </recommendedName>
</protein>
<dbReference type="Pfam" id="PF02201">
    <property type="entry name" value="SWIB"/>
    <property type="match status" value="1"/>
</dbReference>
<dbReference type="VEuPathDB" id="FungiDB:MELLADRAFT_40651"/>
<dbReference type="STRING" id="747676.F4S968"/>
<dbReference type="InterPro" id="IPR003121">
    <property type="entry name" value="SWIB_MDM2_domain"/>
</dbReference>
<keyword evidence="4" id="KW-1185">Reference proteome</keyword>
<dbReference type="KEGG" id="mlr:MELLADRAFT_40651"/>
<dbReference type="FunCoup" id="F4S968">
    <property type="interactions" value="485"/>
</dbReference>
<sequence>SDQFNKLQSIEEKIDWTISRKRLELEDSLKKTLAVKRRMRIKVWNTVDGQSWQKGLGDLENKKEELEKEPETEINMLSNIEAVPKWTLHIEGMLLEVTKETLPKILETKRPFSSLITGLLIKVERPDELYPEPNFVEWQRRTNPTTPSPNEFSEFKFTRTGSERCQIRLAFHLDQFPQRLKLMPILGDVLDLKEASLSEIMDSIWRYVKKERLQDSMDKRQIKKDQKLACLFPPMCDKMPFHQLTDSVRRFIGMSEPVRIDYEIDVEEGCEGKAKYYDVEFSIEDPAKLHMMKVKESLDGQDQISKEIIALDEQIMESIAKLKEIKSKRDFYQDFSKDPISFIKRWINSQSEDLNELLGLEDDRKRSSDFYQNNDWIHEAIKVYQLREFNSKVVNSSTSSQQQQPLHSQHPHPLQHPNGSLGSINHAVGAGFGGLNSVVGHGINHNMNQIRR</sequence>
<feature type="region of interest" description="Disordered" evidence="1">
    <location>
        <begin position="394"/>
        <end position="423"/>
    </location>
</feature>
<feature type="domain" description="DM2" evidence="2">
    <location>
        <begin position="171"/>
        <end position="254"/>
    </location>
</feature>
<dbReference type="InParanoid" id="F4S968"/>
<dbReference type="PANTHER" id="PTHR13844">
    <property type="entry name" value="SWI/SNF-RELATED MATRIX-ASSOCIATED ACTIN-DEPENDENT REGULATOR OF CHROMATIN SUBFAMILY D"/>
    <property type="match status" value="1"/>
</dbReference>
<proteinExistence type="predicted"/>
<accession>F4S968</accession>
<evidence type="ECO:0000259" key="2">
    <source>
        <dbReference type="PROSITE" id="PS51925"/>
    </source>
</evidence>
<evidence type="ECO:0000313" key="4">
    <source>
        <dbReference type="Proteomes" id="UP000001072"/>
    </source>
</evidence>
<reference evidence="4" key="1">
    <citation type="journal article" date="2011" name="Proc. Natl. Acad. Sci. U.S.A.">
        <title>Obligate biotrophy features unraveled by the genomic analysis of rust fungi.</title>
        <authorList>
            <person name="Duplessis S."/>
            <person name="Cuomo C.A."/>
            <person name="Lin Y.-C."/>
            <person name="Aerts A."/>
            <person name="Tisserant E."/>
            <person name="Veneault-Fourrey C."/>
            <person name="Joly D.L."/>
            <person name="Hacquard S."/>
            <person name="Amselem J."/>
            <person name="Cantarel B.L."/>
            <person name="Chiu R."/>
            <person name="Coutinho P.M."/>
            <person name="Feau N."/>
            <person name="Field M."/>
            <person name="Frey P."/>
            <person name="Gelhaye E."/>
            <person name="Goldberg J."/>
            <person name="Grabherr M.G."/>
            <person name="Kodira C.D."/>
            <person name="Kohler A."/>
            <person name="Kuees U."/>
            <person name="Lindquist E.A."/>
            <person name="Lucas S.M."/>
            <person name="Mago R."/>
            <person name="Mauceli E."/>
            <person name="Morin E."/>
            <person name="Murat C."/>
            <person name="Pangilinan J.L."/>
            <person name="Park R."/>
            <person name="Pearson M."/>
            <person name="Quesneville H."/>
            <person name="Rouhier N."/>
            <person name="Sakthikumar S."/>
            <person name="Salamov A.A."/>
            <person name="Schmutz J."/>
            <person name="Selles B."/>
            <person name="Shapiro H."/>
            <person name="Tanguay P."/>
            <person name="Tuskan G.A."/>
            <person name="Henrissat B."/>
            <person name="Van de Peer Y."/>
            <person name="Rouze P."/>
            <person name="Ellis J.G."/>
            <person name="Dodds P.N."/>
            <person name="Schein J.E."/>
            <person name="Zhong S."/>
            <person name="Hamelin R.C."/>
            <person name="Grigoriev I.V."/>
            <person name="Szabo L.J."/>
            <person name="Martin F."/>
        </authorList>
    </citation>
    <scope>NUCLEOTIDE SEQUENCE [LARGE SCALE GENOMIC DNA]</scope>
    <source>
        <strain evidence="4">98AG31 / pathotype 3-4-7</strain>
    </source>
</reference>
<organism evidence="4">
    <name type="scientific">Melampsora larici-populina (strain 98AG31 / pathotype 3-4-7)</name>
    <name type="common">Poplar leaf rust fungus</name>
    <dbReference type="NCBI Taxonomy" id="747676"/>
    <lineage>
        <taxon>Eukaryota</taxon>
        <taxon>Fungi</taxon>
        <taxon>Dikarya</taxon>
        <taxon>Basidiomycota</taxon>
        <taxon>Pucciniomycotina</taxon>
        <taxon>Pucciniomycetes</taxon>
        <taxon>Pucciniales</taxon>
        <taxon>Melampsoraceae</taxon>
        <taxon>Melampsora</taxon>
    </lineage>
</organism>
<dbReference type="eggNOG" id="KOG2570">
    <property type="taxonomic scope" value="Eukaryota"/>
</dbReference>
<dbReference type="AlphaFoldDB" id="F4S968"/>
<dbReference type="Gene3D" id="1.10.245.10">
    <property type="entry name" value="SWIB/MDM2 domain"/>
    <property type="match status" value="1"/>
</dbReference>
<dbReference type="CDD" id="cd10568">
    <property type="entry name" value="SWIB_like"/>
    <property type="match status" value="1"/>
</dbReference>
<evidence type="ECO:0000256" key="1">
    <source>
        <dbReference type="SAM" id="MobiDB-lite"/>
    </source>
</evidence>